<keyword evidence="7" id="KW-0677">Repeat</keyword>
<keyword evidence="8" id="KW-0547">Nucleotide-binding</keyword>
<reference evidence="15" key="1">
    <citation type="submission" date="2020-06" db="EMBL/GenBank/DDBJ databases">
        <authorList>
            <person name="Li T."/>
            <person name="Hu X."/>
            <person name="Zhang T."/>
            <person name="Song X."/>
            <person name="Zhang H."/>
            <person name="Dai N."/>
            <person name="Sheng W."/>
            <person name="Hou X."/>
            <person name="Wei L."/>
        </authorList>
    </citation>
    <scope>NUCLEOTIDE SEQUENCE</scope>
    <source>
        <strain evidence="15">3651</strain>
        <tissue evidence="15">Leaf</tissue>
    </source>
</reference>
<dbReference type="InterPro" id="IPR042197">
    <property type="entry name" value="Apaf_helical"/>
</dbReference>
<dbReference type="Pfam" id="PF23598">
    <property type="entry name" value="LRR_14"/>
    <property type="match status" value="1"/>
</dbReference>
<name>A0AAE1XYJ5_9LAMI</name>
<dbReference type="AlphaFoldDB" id="A0AAE1XYJ5"/>
<evidence type="ECO:0000256" key="6">
    <source>
        <dbReference type="ARBA" id="ARBA00022667"/>
    </source>
</evidence>
<evidence type="ECO:0000256" key="1">
    <source>
        <dbReference type="ARBA" id="ARBA00002074"/>
    </source>
</evidence>
<sequence length="896" mass="101823">MAYAAVISLKQTIERLLNSSKIPLLPPSRESIELAYEKVKSLLIFFALGNSSSSKEVKSLELPEFFTSEESSEKVDALETEIREAACRLEDELESHFLSQTQILDGDGNSCLKDHVKKEVNDFTEIVRNVQEQLSSLSQPGKVDAAVSSRSHQFGGGQQSKLFGLDRDVIKLKKLLTGGRPCSLKVASVVGMAGIGKTSLAKKVYADPLMISHFNCSAFVSVGPKYLLREVLLDILAQINPGIDRTREKSIEKLCLCMYHGLKNRRYLIVLDDIWNTSLWNELENFFPEPGNKSRIMLTTRLHEVASHASSGRKYLHKMQFLNDEESWHLLREKVFAKEHSCPRQLEEPGREIAKKCEGLPLTIIAIAKHLSEAEKTPEYWKKVAEKEHSHIIGADEEVSKVLSPSYKYLSHHLKACFLYLGVYPPDYEIPASKLTNLWCAEGFLEPYLTRTLEDFSMECLEQLASRSIILVCDYSSRGGIKTCRVHSVFQYLCSTEIRKNMLFHVIKYSYANGVTEVMKSERQMCIHNNGLFGIKDVYDLMTSISNARSLLCTGPYHQYPVPMCLGFTLLRVFNALTVRFYCFPVEVVKLIQLRYLAFTYNGKLPASISKLWNLQYLIVHQSLSIMSSRGCPTYLPMEIWNMQELRHLQVMGNDLPHPNSEDALLPNLLTLLDVSAYSCTKDVLEKIPNLKKLGVKIKRALDVAEPLYYFDHLAHLHKLESLKCIIVNPHPRLQVVVPTPPVSIFPSGLKKLTLGGLGFPWEYMSSIAELPNLEVLKLRSYAFRGAEWKTYEEKFSKLKFLLLEDIDLKYWFANSDCFPSVQSLMFRHCYKLKEIPLGFGGISTLEMIELVDCDPSLVASANQILDEQLELGNEFLQIRIDSSENDKKLKSRPEP</sequence>
<dbReference type="InterPro" id="IPR032675">
    <property type="entry name" value="LRR_dom_sf"/>
</dbReference>
<comment type="function">
    <text evidence="1">Confers resistance to late blight (Phytophthora infestans) races carrying the avirulence gene Avr1. Resistance proteins guard the plant against pathogens that contain an appropriate avirulence protein via an indirect interaction with this avirulence protein. That triggers a defense system including the hypersensitive response, which restricts the pathogen growth.</text>
</comment>
<dbReference type="Pfam" id="PF00931">
    <property type="entry name" value="NB-ARC"/>
    <property type="match status" value="1"/>
</dbReference>
<keyword evidence="11" id="KW-0175">Coiled coil</keyword>
<dbReference type="InterPro" id="IPR058922">
    <property type="entry name" value="WHD_DRP"/>
</dbReference>
<dbReference type="Proteomes" id="UP001293254">
    <property type="component" value="Unassembled WGS sequence"/>
</dbReference>
<dbReference type="SUPFAM" id="SSF52058">
    <property type="entry name" value="L domain-like"/>
    <property type="match status" value="1"/>
</dbReference>
<dbReference type="Gene3D" id="1.20.5.4130">
    <property type="match status" value="1"/>
</dbReference>
<dbReference type="FunFam" id="1.10.10.10:FF:000322">
    <property type="entry name" value="Probable disease resistance protein At1g63360"/>
    <property type="match status" value="1"/>
</dbReference>
<dbReference type="Gene3D" id="1.10.10.10">
    <property type="entry name" value="Winged helix-like DNA-binding domain superfamily/Winged helix DNA-binding domain"/>
    <property type="match status" value="1"/>
</dbReference>
<keyword evidence="10" id="KW-0067">ATP-binding</keyword>
<dbReference type="Gene3D" id="1.10.8.430">
    <property type="entry name" value="Helical domain of apoptotic protease-activating factors"/>
    <property type="match status" value="1"/>
</dbReference>
<feature type="domain" description="NB-ARC" evidence="12">
    <location>
        <begin position="181"/>
        <end position="339"/>
    </location>
</feature>
<dbReference type="PANTHER" id="PTHR23155:SF1152">
    <property type="entry name" value="AAA+ ATPASE DOMAIN-CONTAINING PROTEIN"/>
    <property type="match status" value="1"/>
</dbReference>
<keyword evidence="9" id="KW-0611">Plant defense</keyword>
<evidence type="ECO:0000256" key="2">
    <source>
        <dbReference type="ARBA" id="ARBA00004496"/>
    </source>
</evidence>
<evidence type="ECO:0000256" key="4">
    <source>
        <dbReference type="ARBA" id="ARBA00022490"/>
    </source>
</evidence>
<evidence type="ECO:0000256" key="8">
    <source>
        <dbReference type="ARBA" id="ARBA00022741"/>
    </source>
</evidence>
<accession>A0AAE1XYJ5</accession>
<feature type="domain" description="Disease resistance protein winged helix" evidence="13">
    <location>
        <begin position="423"/>
        <end position="491"/>
    </location>
</feature>
<evidence type="ECO:0000256" key="9">
    <source>
        <dbReference type="ARBA" id="ARBA00022821"/>
    </source>
</evidence>
<evidence type="ECO:0000256" key="7">
    <source>
        <dbReference type="ARBA" id="ARBA00022737"/>
    </source>
</evidence>
<dbReference type="InterPro" id="IPR002182">
    <property type="entry name" value="NB-ARC"/>
</dbReference>
<evidence type="ECO:0000256" key="11">
    <source>
        <dbReference type="SAM" id="Coils"/>
    </source>
</evidence>
<dbReference type="InterPro" id="IPR055414">
    <property type="entry name" value="LRR_R13L4/SHOC2-like"/>
</dbReference>
<reference evidence="15" key="2">
    <citation type="journal article" date="2024" name="Plant">
        <title>Genomic evolution and insights into agronomic trait innovations of Sesamum species.</title>
        <authorList>
            <person name="Miao H."/>
            <person name="Wang L."/>
            <person name="Qu L."/>
            <person name="Liu H."/>
            <person name="Sun Y."/>
            <person name="Le M."/>
            <person name="Wang Q."/>
            <person name="Wei S."/>
            <person name="Zheng Y."/>
            <person name="Lin W."/>
            <person name="Duan Y."/>
            <person name="Cao H."/>
            <person name="Xiong S."/>
            <person name="Wang X."/>
            <person name="Wei L."/>
            <person name="Li C."/>
            <person name="Ma Q."/>
            <person name="Ju M."/>
            <person name="Zhao R."/>
            <person name="Li G."/>
            <person name="Mu C."/>
            <person name="Tian Q."/>
            <person name="Mei H."/>
            <person name="Zhang T."/>
            <person name="Gao T."/>
            <person name="Zhang H."/>
        </authorList>
    </citation>
    <scope>NUCLEOTIDE SEQUENCE</scope>
    <source>
        <strain evidence="15">3651</strain>
    </source>
</reference>
<evidence type="ECO:0000256" key="10">
    <source>
        <dbReference type="ARBA" id="ARBA00022840"/>
    </source>
</evidence>
<dbReference type="GO" id="GO:0043531">
    <property type="term" value="F:ADP binding"/>
    <property type="evidence" value="ECO:0007669"/>
    <property type="project" value="InterPro"/>
</dbReference>
<evidence type="ECO:0000256" key="3">
    <source>
        <dbReference type="ARBA" id="ARBA00008894"/>
    </source>
</evidence>
<evidence type="ECO:0000259" key="12">
    <source>
        <dbReference type="Pfam" id="PF00931"/>
    </source>
</evidence>
<dbReference type="GO" id="GO:0009626">
    <property type="term" value="P:plant-type hypersensitive response"/>
    <property type="evidence" value="ECO:0007669"/>
    <property type="project" value="UniProtKB-KW"/>
</dbReference>
<organism evidence="15 16">
    <name type="scientific">Sesamum alatum</name>
    <dbReference type="NCBI Taxonomy" id="300844"/>
    <lineage>
        <taxon>Eukaryota</taxon>
        <taxon>Viridiplantae</taxon>
        <taxon>Streptophyta</taxon>
        <taxon>Embryophyta</taxon>
        <taxon>Tracheophyta</taxon>
        <taxon>Spermatophyta</taxon>
        <taxon>Magnoliopsida</taxon>
        <taxon>eudicotyledons</taxon>
        <taxon>Gunneridae</taxon>
        <taxon>Pentapetalae</taxon>
        <taxon>asterids</taxon>
        <taxon>lamiids</taxon>
        <taxon>Lamiales</taxon>
        <taxon>Pedaliaceae</taxon>
        <taxon>Sesamum</taxon>
    </lineage>
</organism>
<dbReference type="Gene3D" id="3.40.50.300">
    <property type="entry name" value="P-loop containing nucleotide triphosphate hydrolases"/>
    <property type="match status" value="1"/>
</dbReference>
<proteinExistence type="inferred from homology"/>
<dbReference type="InterPro" id="IPR027417">
    <property type="entry name" value="P-loop_NTPase"/>
</dbReference>
<evidence type="ECO:0000313" key="15">
    <source>
        <dbReference type="EMBL" id="KAK4419863.1"/>
    </source>
</evidence>
<protein>
    <submittedName>
        <fullName evidence="15">Late blight resistance proteinR1A-10</fullName>
    </submittedName>
</protein>
<evidence type="ECO:0000259" key="13">
    <source>
        <dbReference type="Pfam" id="PF23559"/>
    </source>
</evidence>
<gene>
    <name evidence="15" type="ORF">Salat_2399200</name>
</gene>
<dbReference type="Gene3D" id="3.80.10.10">
    <property type="entry name" value="Ribonuclease Inhibitor"/>
    <property type="match status" value="1"/>
</dbReference>
<dbReference type="GO" id="GO:0005524">
    <property type="term" value="F:ATP binding"/>
    <property type="evidence" value="ECO:0007669"/>
    <property type="project" value="UniProtKB-KW"/>
</dbReference>
<keyword evidence="4" id="KW-0963">Cytoplasm</keyword>
<evidence type="ECO:0000313" key="16">
    <source>
        <dbReference type="Proteomes" id="UP001293254"/>
    </source>
</evidence>
<dbReference type="GO" id="GO:0005737">
    <property type="term" value="C:cytoplasm"/>
    <property type="evidence" value="ECO:0007669"/>
    <property type="project" value="UniProtKB-SubCell"/>
</dbReference>
<dbReference type="Pfam" id="PF23559">
    <property type="entry name" value="WHD_DRP"/>
    <property type="match status" value="1"/>
</dbReference>
<dbReference type="PANTHER" id="PTHR23155">
    <property type="entry name" value="DISEASE RESISTANCE PROTEIN RP"/>
    <property type="match status" value="1"/>
</dbReference>
<keyword evidence="16" id="KW-1185">Reference proteome</keyword>
<evidence type="ECO:0000259" key="14">
    <source>
        <dbReference type="Pfam" id="PF23598"/>
    </source>
</evidence>
<dbReference type="SUPFAM" id="SSF52540">
    <property type="entry name" value="P-loop containing nucleoside triphosphate hydrolases"/>
    <property type="match status" value="1"/>
</dbReference>
<comment type="subcellular location">
    <subcellularLocation>
        <location evidence="2">Cytoplasm</location>
    </subcellularLocation>
</comment>
<feature type="coiled-coil region" evidence="11">
    <location>
        <begin position="68"/>
        <end position="95"/>
    </location>
</feature>
<dbReference type="InterPro" id="IPR044974">
    <property type="entry name" value="Disease_R_plants"/>
</dbReference>
<keyword evidence="6" id="KW-0381">Hypersensitive response</keyword>
<dbReference type="InterPro" id="IPR036388">
    <property type="entry name" value="WH-like_DNA-bd_sf"/>
</dbReference>
<dbReference type="EMBL" id="JACGWO010000009">
    <property type="protein sequence ID" value="KAK4419863.1"/>
    <property type="molecule type" value="Genomic_DNA"/>
</dbReference>
<dbReference type="PRINTS" id="PR00364">
    <property type="entry name" value="DISEASERSIST"/>
</dbReference>
<feature type="domain" description="Disease resistance R13L4/SHOC-2-like LRR" evidence="14">
    <location>
        <begin position="549"/>
        <end position="851"/>
    </location>
</feature>
<comment type="caution">
    <text evidence="15">The sequence shown here is derived from an EMBL/GenBank/DDBJ whole genome shotgun (WGS) entry which is preliminary data.</text>
</comment>
<keyword evidence="5" id="KW-0433">Leucine-rich repeat</keyword>
<comment type="similarity">
    <text evidence="3">Belongs to the disease resistance NB-LRR family.</text>
</comment>
<evidence type="ECO:0000256" key="5">
    <source>
        <dbReference type="ARBA" id="ARBA00022614"/>
    </source>
</evidence>